<feature type="transmembrane region" description="Helical" evidence="1">
    <location>
        <begin position="142"/>
        <end position="160"/>
    </location>
</feature>
<dbReference type="AlphaFoldDB" id="A0A9D1R7H2"/>
<sequence length="535" mass="61168">MKQKLKTYYPYIFLLLALCLLIILNLFFQDHWLDSDMAAEMIFSRLLAQEGHIFASPDWCYSTEFRFLYTHLIMGPLFRILNNWHAIRTITNLVFYGLLLVSYFYFLKPLKVSPKAAVLTSLLLLLPFSETMMLHMQIGNTYMSHVIIVFFYFGMFLRLWNSHRKMTWKKALLLFLYLALSVVCGISGIRYLLAMQCPLVLTAFLFCVRSTQFQELRRSPSRTRFFALLSGNSAASFFYSLLGFAGSILGYGVNVLYISRHYSFQTYESTNFISIYDGVLLTRLQNALGALLMLFGYIPDRSVLSLRGLISIISFLLIGLFIYCTVKCFRRTEGSSFFVVLFLITAFFVNCFAFVFTTSTLVPRYYITVFIFVLPVLCFYFTKERLLFDKAVTALLLAGCLLLSTGKTVLSEITVDKNAAKRPVAEFLAENGYHFGYATYNNANIITELTNGQVEIANIWDPENLNDFKWSSPMKYYEADYHEGSVFLLLTQQEASACQNAASVQNGQVIYEDDSYLVLLYDSAAVLKSYGASAS</sequence>
<dbReference type="EMBL" id="DXGH01000072">
    <property type="protein sequence ID" value="HIW82472.1"/>
    <property type="molecule type" value="Genomic_DNA"/>
</dbReference>
<feature type="transmembrane region" description="Helical" evidence="1">
    <location>
        <begin position="338"/>
        <end position="359"/>
    </location>
</feature>
<proteinExistence type="predicted"/>
<evidence type="ECO:0000313" key="2">
    <source>
        <dbReference type="EMBL" id="HIW82472.1"/>
    </source>
</evidence>
<keyword evidence="1" id="KW-1133">Transmembrane helix</keyword>
<feature type="transmembrane region" description="Helical" evidence="1">
    <location>
        <begin position="172"/>
        <end position="193"/>
    </location>
</feature>
<comment type="caution">
    <text evidence="2">The sequence shown here is derived from an EMBL/GenBank/DDBJ whole genome shotgun (WGS) entry which is preliminary data.</text>
</comment>
<gene>
    <name evidence="2" type="ORF">H9742_13300</name>
</gene>
<feature type="transmembrane region" description="Helical" evidence="1">
    <location>
        <begin position="365"/>
        <end position="382"/>
    </location>
</feature>
<organism evidence="2 3">
    <name type="scientific">Candidatus Acetatifactor stercoripullorum</name>
    <dbReference type="NCBI Taxonomy" id="2838414"/>
    <lineage>
        <taxon>Bacteria</taxon>
        <taxon>Bacillati</taxon>
        <taxon>Bacillota</taxon>
        <taxon>Clostridia</taxon>
        <taxon>Lachnospirales</taxon>
        <taxon>Lachnospiraceae</taxon>
        <taxon>Acetatifactor</taxon>
    </lineage>
</organism>
<feature type="transmembrane region" description="Helical" evidence="1">
    <location>
        <begin position="118"/>
        <end position="136"/>
    </location>
</feature>
<feature type="transmembrane region" description="Helical" evidence="1">
    <location>
        <begin position="237"/>
        <end position="259"/>
    </location>
</feature>
<reference evidence="2" key="1">
    <citation type="journal article" date="2021" name="PeerJ">
        <title>Extensive microbial diversity within the chicken gut microbiome revealed by metagenomics and culture.</title>
        <authorList>
            <person name="Gilroy R."/>
            <person name="Ravi A."/>
            <person name="Getino M."/>
            <person name="Pursley I."/>
            <person name="Horton D.L."/>
            <person name="Alikhan N.F."/>
            <person name="Baker D."/>
            <person name="Gharbi K."/>
            <person name="Hall N."/>
            <person name="Watson M."/>
            <person name="Adriaenssens E.M."/>
            <person name="Foster-Nyarko E."/>
            <person name="Jarju S."/>
            <person name="Secka A."/>
            <person name="Antonio M."/>
            <person name="Oren A."/>
            <person name="Chaudhuri R.R."/>
            <person name="La Ragione R."/>
            <person name="Hildebrand F."/>
            <person name="Pallen M.J."/>
        </authorList>
    </citation>
    <scope>NUCLEOTIDE SEQUENCE</scope>
    <source>
        <strain evidence="2">CHK195-6426</strain>
    </source>
</reference>
<keyword evidence="1" id="KW-0472">Membrane</keyword>
<keyword evidence="1" id="KW-0812">Transmembrane</keyword>
<protein>
    <submittedName>
        <fullName evidence="2">Uncharacterized protein</fullName>
    </submittedName>
</protein>
<evidence type="ECO:0000313" key="3">
    <source>
        <dbReference type="Proteomes" id="UP000824265"/>
    </source>
</evidence>
<feature type="transmembrane region" description="Helical" evidence="1">
    <location>
        <begin position="304"/>
        <end position="326"/>
    </location>
</feature>
<accession>A0A9D1R7H2</accession>
<feature type="transmembrane region" description="Helical" evidence="1">
    <location>
        <begin position="86"/>
        <end position="106"/>
    </location>
</feature>
<evidence type="ECO:0000256" key="1">
    <source>
        <dbReference type="SAM" id="Phobius"/>
    </source>
</evidence>
<name>A0A9D1R7H2_9FIRM</name>
<reference evidence="2" key="2">
    <citation type="submission" date="2021-04" db="EMBL/GenBank/DDBJ databases">
        <authorList>
            <person name="Gilroy R."/>
        </authorList>
    </citation>
    <scope>NUCLEOTIDE SEQUENCE</scope>
    <source>
        <strain evidence="2">CHK195-6426</strain>
    </source>
</reference>
<feature type="transmembrane region" description="Helical" evidence="1">
    <location>
        <begin position="7"/>
        <end position="28"/>
    </location>
</feature>
<dbReference type="Proteomes" id="UP000824265">
    <property type="component" value="Unassembled WGS sequence"/>
</dbReference>
<feature type="transmembrane region" description="Helical" evidence="1">
    <location>
        <begin position="280"/>
        <end position="298"/>
    </location>
</feature>